<dbReference type="InterPro" id="IPR036514">
    <property type="entry name" value="SGNH_hydro_sf"/>
</dbReference>
<evidence type="ECO:0000313" key="3">
    <source>
        <dbReference type="Proteomes" id="UP001056681"/>
    </source>
</evidence>
<dbReference type="Gene3D" id="3.40.50.1110">
    <property type="entry name" value="SGNH hydrolase"/>
    <property type="match status" value="1"/>
</dbReference>
<feature type="domain" description="SGNH hydrolase-type esterase" evidence="1">
    <location>
        <begin position="69"/>
        <end position="232"/>
    </location>
</feature>
<dbReference type="Pfam" id="PF13472">
    <property type="entry name" value="Lipase_GDSL_2"/>
    <property type="match status" value="1"/>
</dbReference>
<organism evidence="2 3">
    <name type="scientific">Luteibacter flocculans</name>
    <dbReference type="NCBI Taxonomy" id="2780091"/>
    <lineage>
        <taxon>Bacteria</taxon>
        <taxon>Pseudomonadati</taxon>
        <taxon>Pseudomonadota</taxon>
        <taxon>Gammaproteobacteria</taxon>
        <taxon>Lysobacterales</taxon>
        <taxon>Rhodanobacteraceae</taxon>
        <taxon>Luteibacter</taxon>
    </lineage>
</organism>
<keyword evidence="3" id="KW-1185">Reference proteome</keyword>
<reference evidence="2" key="1">
    <citation type="submission" date="2020-10" db="EMBL/GenBank/DDBJ databases">
        <title>Whole-genome sequence of Luteibacter sp. EIF3.</title>
        <authorList>
            <person name="Friedrich I."/>
            <person name="Hertel R."/>
            <person name="Daniel R."/>
        </authorList>
    </citation>
    <scope>NUCLEOTIDE SEQUENCE</scope>
    <source>
        <strain evidence="2">EIF3</strain>
    </source>
</reference>
<dbReference type="InterPro" id="IPR013830">
    <property type="entry name" value="SGNH_hydro"/>
</dbReference>
<evidence type="ECO:0000313" key="2">
    <source>
        <dbReference type="EMBL" id="URL57378.1"/>
    </source>
</evidence>
<protein>
    <submittedName>
        <fullName evidence="2">SGNH/GDSL hydrolase family protein</fullName>
    </submittedName>
</protein>
<dbReference type="SUPFAM" id="SSF52266">
    <property type="entry name" value="SGNH hydrolase"/>
    <property type="match status" value="1"/>
</dbReference>
<dbReference type="EMBL" id="CP063231">
    <property type="protein sequence ID" value="URL57378.1"/>
    <property type="molecule type" value="Genomic_DNA"/>
</dbReference>
<proteinExistence type="predicted"/>
<dbReference type="CDD" id="cd04501">
    <property type="entry name" value="SGNH_hydrolase_like_4"/>
    <property type="match status" value="1"/>
</dbReference>
<dbReference type="Proteomes" id="UP001056681">
    <property type="component" value="Chromosome"/>
</dbReference>
<name>A0ABY4SXD5_9GAMM</name>
<sequence length="249" mass="27314">MTRRYLIFAACMVMTQAGATTRIEIPERPTAEQRSGIEARLNDWAEQGRYAADNARLPAPKASERRVVFMGDSITDFWGRPTGVFFPGKPYINRGISGQTTPQMLVRFRADVITLKPSVVVILAGTNDIAGNTGPSSLAMIEDNLMSMTELARAHGIRVVLASLLPVAADAEQTTRRPPESIRALNAWMRTYAARERLGFIDYYDAMTDAQGALRKDLTDDGLHPNAAGYAVMAPLAQTAIDHALHDDH</sequence>
<dbReference type="RefSeq" id="WP_250338276.1">
    <property type="nucleotide sequence ID" value="NZ_CP063231.1"/>
</dbReference>
<keyword evidence="2" id="KW-0378">Hydrolase</keyword>
<dbReference type="PANTHER" id="PTHR30383">
    <property type="entry name" value="THIOESTERASE 1/PROTEASE 1/LYSOPHOSPHOLIPASE L1"/>
    <property type="match status" value="1"/>
</dbReference>
<dbReference type="PANTHER" id="PTHR30383:SF5">
    <property type="entry name" value="SGNH HYDROLASE-TYPE ESTERASE DOMAIN-CONTAINING PROTEIN"/>
    <property type="match status" value="1"/>
</dbReference>
<accession>A0ABY4SXD5</accession>
<dbReference type="InterPro" id="IPR051532">
    <property type="entry name" value="Ester_Hydrolysis_Enzymes"/>
</dbReference>
<evidence type="ECO:0000259" key="1">
    <source>
        <dbReference type="Pfam" id="PF13472"/>
    </source>
</evidence>
<gene>
    <name evidence="2" type="ORF">IM816_12110</name>
</gene>
<dbReference type="GO" id="GO:0016787">
    <property type="term" value="F:hydrolase activity"/>
    <property type="evidence" value="ECO:0007669"/>
    <property type="project" value="UniProtKB-KW"/>
</dbReference>